<dbReference type="Proteomes" id="UP001200145">
    <property type="component" value="Unassembled WGS sequence"/>
</dbReference>
<evidence type="ECO:0000313" key="2">
    <source>
        <dbReference type="Proteomes" id="UP001200145"/>
    </source>
</evidence>
<protein>
    <submittedName>
        <fullName evidence="1">SRPBCC family protein</fullName>
    </submittedName>
</protein>
<dbReference type="RefSeq" id="WP_234866300.1">
    <property type="nucleotide sequence ID" value="NZ_JAKEVY010000003.1"/>
</dbReference>
<proteinExistence type="predicted"/>
<sequence length="156" mass="18280">MPTIHLTSFIQAPIERVFDLSRSIDLHKKSMTDSAEEAIAGTTNGLIQLGETVTWKGKHLGKTRFHKSRITVLQTPVHFIDEMVEGDFKSFEHAHHFMKIENGTIMIDLLNYEVPYGVIGRLVDRFYLYRYMVKMMEARNLYIKQTAESERWRQFL</sequence>
<gene>
    <name evidence="1" type="ORF">L0U88_11965</name>
</gene>
<comment type="caution">
    <text evidence="1">The sequence shown here is derived from an EMBL/GenBank/DDBJ whole genome shotgun (WGS) entry which is preliminary data.</text>
</comment>
<dbReference type="CDD" id="cd07820">
    <property type="entry name" value="SRPBCC_3"/>
    <property type="match status" value="1"/>
</dbReference>
<name>A0ABS9BJ36_9BACT</name>
<reference evidence="1 2" key="1">
    <citation type="submission" date="2022-01" db="EMBL/GenBank/DDBJ databases">
        <title>Flavihumibacter sp. nov., isolated from sediment of a river.</title>
        <authorList>
            <person name="Liu H."/>
        </authorList>
    </citation>
    <scope>NUCLEOTIDE SEQUENCE [LARGE SCALE GENOMIC DNA]</scope>
    <source>
        <strain evidence="1 2">RY-1</strain>
    </source>
</reference>
<dbReference type="EMBL" id="JAKEVY010000003">
    <property type="protein sequence ID" value="MCF1715345.1"/>
    <property type="molecule type" value="Genomic_DNA"/>
</dbReference>
<accession>A0ABS9BJ36</accession>
<dbReference type="InterPro" id="IPR023393">
    <property type="entry name" value="START-like_dom_sf"/>
</dbReference>
<keyword evidence="2" id="KW-1185">Reference proteome</keyword>
<evidence type="ECO:0000313" key="1">
    <source>
        <dbReference type="EMBL" id="MCF1715345.1"/>
    </source>
</evidence>
<dbReference type="Gene3D" id="3.30.530.20">
    <property type="match status" value="1"/>
</dbReference>
<organism evidence="1 2">
    <name type="scientific">Flavihumibacter fluminis</name>
    <dbReference type="NCBI Taxonomy" id="2909236"/>
    <lineage>
        <taxon>Bacteria</taxon>
        <taxon>Pseudomonadati</taxon>
        <taxon>Bacteroidota</taxon>
        <taxon>Chitinophagia</taxon>
        <taxon>Chitinophagales</taxon>
        <taxon>Chitinophagaceae</taxon>
        <taxon>Flavihumibacter</taxon>
    </lineage>
</organism>
<dbReference type="SUPFAM" id="SSF55961">
    <property type="entry name" value="Bet v1-like"/>
    <property type="match status" value="1"/>
</dbReference>